<gene>
    <name evidence="3" type="ORF">BPAE_0032g00660</name>
</gene>
<sequence length="475" mass="48176">MSFIYGKATFMMIHSSLLLGSCYAAPAAPAAVINPSQASILSHQAYNVCLYKSSLGSGHEPCTSLGLFALHPITTVITSQESTATFIASFLTEYAALTSPILIDTIIDGISTQSFVGELGQVWAQLGDLRVPYPTEVPESPNASEKELKRAVAKATKKTTAVQQLTTKIATPATTTQAPPQTTTSKSSSAIILPQSSTTNTYTVIPISTSKTSLSSSQFTSSTPIAVSSGSSVLSDSTTKSVATGSPSLTTSSILNSSGSPTGPITGTITGSSGSISGSVSSTLLGSSITACITSAYVSAGSTYTAKCTGALVSSSSTCTPSTYVTSGTTMTTSCKPTSSVCSASTYITRGSTITSGCSTTSVCVASTKIVSGKTTVASCTQASVRIASWTTNKVEQNGVTATAFNSVKASSVASGIDALLSQWNGMGDNLTETSGIASTSGSIPKTAPVRLTTLTTSKVPLSTGAAIKRRALYL</sequence>
<evidence type="ECO:0000313" key="3">
    <source>
        <dbReference type="EMBL" id="TGO28123.1"/>
    </source>
</evidence>
<feature type="signal peptide" evidence="2">
    <location>
        <begin position="1"/>
        <end position="24"/>
    </location>
</feature>
<comment type="caution">
    <text evidence="3">The sequence shown here is derived from an EMBL/GenBank/DDBJ whole genome shotgun (WGS) entry which is preliminary data.</text>
</comment>
<feature type="compositionally biased region" description="Low complexity" evidence="1">
    <location>
        <begin position="257"/>
        <end position="270"/>
    </location>
</feature>
<evidence type="ECO:0000256" key="2">
    <source>
        <dbReference type="SAM" id="SignalP"/>
    </source>
</evidence>
<evidence type="ECO:0000256" key="1">
    <source>
        <dbReference type="SAM" id="MobiDB-lite"/>
    </source>
</evidence>
<feature type="chain" id="PRO_5021433602" evidence="2">
    <location>
        <begin position="25"/>
        <end position="475"/>
    </location>
</feature>
<name>A0A4Z1G1K0_9HELO</name>
<proteinExistence type="predicted"/>
<dbReference type="AlphaFoldDB" id="A0A4Z1G1K0"/>
<protein>
    <submittedName>
        <fullName evidence="3">Uncharacterized protein</fullName>
    </submittedName>
</protein>
<dbReference type="PROSITE" id="PS51257">
    <property type="entry name" value="PROKAR_LIPOPROTEIN"/>
    <property type="match status" value="1"/>
</dbReference>
<feature type="region of interest" description="Disordered" evidence="1">
    <location>
        <begin position="215"/>
        <end position="270"/>
    </location>
</feature>
<feature type="compositionally biased region" description="Polar residues" evidence="1">
    <location>
        <begin position="243"/>
        <end position="256"/>
    </location>
</feature>
<feature type="compositionally biased region" description="Low complexity" evidence="1">
    <location>
        <begin position="215"/>
        <end position="242"/>
    </location>
</feature>
<keyword evidence="2" id="KW-0732">Signal</keyword>
<reference evidence="3 4" key="1">
    <citation type="submission" date="2017-12" db="EMBL/GenBank/DDBJ databases">
        <title>Comparative genomics of Botrytis spp.</title>
        <authorList>
            <person name="Valero-Jimenez C.A."/>
            <person name="Tapia P."/>
            <person name="Veloso J."/>
            <person name="Silva-Moreno E."/>
            <person name="Staats M."/>
            <person name="Valdes J.H."/>
            <person name="Van Kan J.A.L."/>
        </authorList>
    </citation>
    <scope>NUCLEOTIDE SEQUENCE [LARGE SCALE GENOMIC DNA]</scope>
    <source>
        <strain evidence="3 4">Bp0003</strain>
    </source>
</reference>
<keyword evidence="4" id="KW-1185">Reference proteome</keyword>
<organism evidence="3 4">
    <name type="scientific">Botrytis paeoniae</name>
    <dbReference type="NCBI Taxonomy" id="278948"/>
    <lineage>
        <taxon>Eukaryota</taxon>
        <taxon>Fungi</taxon>
        <taxon>Dikarya</taxon>
        <taxon>Ascomycota</taxon>
        <taxon>Pezizomycotina</taxon>
        <taxon>Leotiomycetes</taxon>
        <taxon>Helotiales</taxon>
        <taxon>Sclerotiniaceae</taxon>
        <taxon>Botrytis</taxon>
    </lineage>
</organism>
<dbReference type="EMBL" id="PQXI01000032">
    <property type="protein sequence ID" value="TGO28123.1"/>
    <property type="molecule type" value="Genomic_DNA"/>
</dbReference>
<accession>A0A4Z1G1K0</accession>
<dbReference type="Proteomes" id="UP000297910">
    <property type="component" value="Unassembled WGS sequence"/>
</dbReference>
<evidence type="ECO:0000313" key="4">
    <source>
        <dbReference type="Proteomes" id="UP000297910"/>
    </source>
</evidence>